<keyword evidence="10" id="KW-1185">Reference proteome</keyword>
<dbReference type="EMBL" id="CP000319">
    <property type="protein sequence ID" value="ABE61807.1"/>
    <property type="molecule type" value="Genomic_DNA"/>
</dbReference>
<dbReference type="Gene3D" id="1.10.3470.10">
    <property type="entry name" value="ABC transporter involved in vitamin B12 uptake, BtuC"/>
    <property type="match status" value="1"/>
</dbReference>
<organism evidence="9 10">
    <name type="scientific">Nitrobacter hamburgensis (strain DSM 10229 / NCIMB 13809 / X14)</name>
    <dbReference type="NCBI Taxonomy" id="323097"/>
    <lineage>
        <taxon>Bacteria</taxon>
        <taxon>Pseudomonadati</taxon>
        <taxon>Pseudomonadota</taxon>
        <taxon>Alphaproteobacteria</taxon>
        <taxon>Hyphomicrobiales</taxon>
        <taxon>Nitrobacteraceae</taxon>
        <taxon>Nitrobacter</taxon>
    </lineage>
</organism>
<evidence type="ECO:0000313" key="10">
    <source>
        <dbReference type="Proteomes" id="UP000001953"/>
    </source>
</evidence>
<feature type="transmembrane region" description="Helical" evidence="8">
    <location>
        <begin position="141"/>
        <end position="161"/>
    </location>
</feature>
<evidence type="ECO:0000313" key="9">
    <source>
        <dbReference type="EMBL" id="ABE61807.1"/>
    </source>
</evidence>
<comment type="subcellular location">
    <subcellularLocation>
        <location evidence="1">Cell membrane</location>
        <topology evidence="1">Multi-pass membrane protein</topology>
    </subcellularLocation>
</comment>
<dbReference type="PANTHER" id="PTHR30472:SF70">
    <property type="entry name" value="MOLYBDATE IMPORT SYSTEM PERMEASE PROTEIN MOLB"/>
    <property type="match status" value="1"/>
</dbReference>
<dbReference type="FunFam" id="1.10.3470.10:FF:000001">
    <property type="entry name" value="Vitamin B12 ABC transporter permease BtuC"/>
    <property type="match status" value="1"/>
</dbReference>
<dbReference type="GO" id="GO:0033214">
    <property type="term" value="P:siderophore-iron import into cell"/>
    <property type="evidence" value="ECO:0007669"/>
    <property type="project" value="TreeGrafter"/>
</dbReference>
<evidence type="ECO:0000256" key="2">
    <source>
        <dbReference type="ARBA" id="ARBA00007935"/>
    </source>
</evidence>
<keyword evidence="5 8" id="KW-0812">Transmembrane</keyword>
<keyword evidence="6 8" id="KW-1133">Transmembrane helix</keyword>
<feature type="transmembrane region" description="Helical" evidence="8">
    <location>
        <begin position="115"/>
        <end position="135"/>
    </location>
</feature>
<dbReference type="AlphaFoldDB" id="Q1QPP0"/>
<feature type="transmembrane region" description="Helical" evidence="8">
    <location>
        <begin position="220"/>
        <end position="239"/>
    </location>
</feature>
<feature type="transmembrane region" description="Helical" evidence="8">
    <location>
        <begin position="259"/>
        <end position="288"/>
    </location>
</feature>
<name>Q1QPP0_NITHX</name>
<dbReference type="STRING" id="323097.Nham_0954"/>
<evidence type="ECO:0000256" key="7">
    <source>
        <dbReference type="ARBA" id="ARBA00023136"/>
    </source>
</evidence>
<dbReference type="Pfam" id="PF01032">
    <property type="entry name" value="FecCD"/>
    <property type="match status" value="1"/>
</dbReference>
<dbReference type="GO" id="GO:0005886">
    <property type="term" value="C:plasma membrane"/>
    <property type="evidence" value="ECO:0007669"/>
    <property type="project" value="UniProtKB-SubCell"/>
</dbReference>
<feature type="transmembrane region" description="Helical" evidence="8">
    <location>
        <begin position="168"/>
        <end position="189"/>
    </location>
</feature>
<evidence type="ECO:0000256" key="8">
    <source>
        <dbReference type="SAM" id="Phobius"/>
    </source>
</evidence>
<sequence length="356" mass="37305">MIALRPLQPAACSSPSIKEEQIRMARRIFLPLLLIGAILFALTIGRYPLEIRDIAAFFQAMAGLKPMAPDRYQLLHNIIVEIRLPRILGAALVGAALASSGAAFQAVFRNPLVSPGILGVLGGASFGAALGILLFGNWALIQLSAFAMGLVAVGVGLLIANMFGQASMIMLVLGGMISAALFTSALSIVKYTADPYEQLPAIVYWLMGSLGGLDMTQIRWAAIPIVGGLMVLALFGRALDALSMGDDEARALGVPAQQVRYGVIGAATLVSALSVSLAGMIGWVGLVVPHVVRLALGPGNARLLPASAFSGAIFLVAADCLSRSITRSEIPIGILTELLGIPAFIIVLRRARQGWT</sequence>
<comment type="similarity">
    <text evidence="2">Belongs to the binding-protein-dependent transport system permease family. FecCD subfamily.</text>
</comment>
<dbReference type="CDD" id="cd06550">
    <property type="entry name" value="TM_ABC_iron-siderophores_like"/>
    <property type="match status" value="1"/>
</dbReference>
<reference evidence="9 10" key="1">
    <citation type="submission" date="2006-03" db="EMBL/GenBank/DDBJ databases">
        <title>Complete sequence of chromosome of Nitrobacter hamburgensis X14.</title>
        <authorList>
            <consortium name="US DOE Joint Genome Institute"/>
            <person name="Copeland A."/>
            <person name="Lucas S."/>
            <person name="Lapidus A."/>
            <person name="Barry K."/>
            <person name="Detter J.C."/>
            <person name="Glavina del Rio T."/>
            <person name="Hammon N."/>
            <person name="Israni S."/>
            <person name="Dalin E."/>
            <person name="Tice H."/>
            <person name="Pitluck S."/>
            <person name="Chain P."/>
            <person name="Malfatti S."/>
            <person name="Shin M."/>
            <person name="Vergez L."/>
            <person name="Schmutz J."/>
            <person name="Larimer F."/>
            <person name="Land M."/>
            <person name="Hauser L."/>
            <person name="Kyrpides N."/>
            <person name="Ivanova N."/>
            <person name="Ward B."/>
            <person name="Arp D."/>
            <person name="Klotz M."/>
            <person name="Stein L."/>
            <person name="O'Mullan G."/>
            <person name="Starkenburg S."/>
            <person name="Sayavedra L."/>
            <person name="Poret-Peterson A.T."/>
            <person name="Gentry M.E."/>
            <person name="Bruce D."/>
            <person name="Richardson P."/>
        </authorList>
    </citation>
    <scope>NUCLEOTIDE SEQUENCE [LARGE SCALE GENOMIC DNA]</scope>
    <source>
        <strain evidence="10">DSM 10229 / NCIMB 13809 / X14</strain>
    </source>
</reference>
<dbReference type="InterPro" id="IPR037294">
    <property type="entry name" value="ABC_BtuC-like"/>
</dbReference>
<dbReference type="KEGG" id="nha:Nham_0954"/>
<dbReference type="GO" id="GO:0022857">
    <property type="term" value="F:transmembrane transporter activity"/>
    <property type="evidence" value="ECO:0007669"/>
    <property type="project" value="InterPro"/>
</dbReference>
<dbReference type="Proteomes" id="UP000001953">
    <property type="component" value="Chromosome"/>
</dbReference>
<feature type="transmembrane region" description="Helical" evidence="8">
    <location>
        <begin position="28"/>
        <end position="49"/>
    </location>
</feature>
<evidence type="ECO:0000256" key="5">
    <source>
        <dbReference type="ARBA" id="ARBA00022692"/>
    </source>
</evidence>
<gene>
    <name evidence="9" type="ordered locus">Nham_0954</name>
</gene>
<dbReference type="HOGENOM" id="CLU_013016_0_2_5"/>
<evidence type="ECO:0000256" key="1">
    <source>
        <dbReference type="ARBA" id="ARBA00004651"/>
    </source>
</evidence>
<keyword evidence="3" id="KW-0813">Transport</keyword>
<feature type="transmembrane region" description="Helical" evidence="8">
    <location>
        <begin position="87"/>
        <end position="108"/>
    </location>
</feature>
<keyword evidence="4" id="KW-1003">Cell membrane</keyword>
<dbReference type="eggNOG" id="COG0609">
    <property type="taxonomic scope" value="Bacteria"/>
</dbReference>
<protein>
    <submittedName>
        <fullName evidence="9">Transport system permease protein</fullName>
    </submittedName>
</protein>
<evidence type="ECO:0000256" key="6">
    <source>
        <dbReference type="ARBA" id="ARBA00022989"/>
    </source>
</evidence>
<evidence type="ECO:0000256" key="4">
    <source>
        <dbReference type="ARBA" id="ARBA00022475"/>
    </source>
</evidence>
<dbReference type="PANTHER" id="PTHR30472">
    <property type="entry name" value="FERRIC ENTEROBACTIN TRANSPORT SYSTEM PERMEASE PROTEIN"/>
    <property type="match status" value="1"/>
</dbReference>
<proteinExistence type="inferred from homology"/>
<feature type="transmembrane region" description="Helical" evidence="8">
    <location>
        <begin position="330"/>
        <end position="348"/>
    </location>
</feature>
<dbReference type="SUPFAM" id="SSF81345">
    <property type="entry name" value="ABC transporter involved in vitamin B12 uptake, BtuC"/>
    <property type="match status" value="1"/>
</dbReference>
<evidence type="ECO:0000256" key="3">
    <source>
        <dbReference type="ARBA" id="ARBA00022448"/>
    </source>
</evidence>
<keyword evidence="7 8" id="KW-0472">Membrane</keyword>
<dbReference type="InterPro" id="IPR000522">
    <property type="entry name" value="ABC_transptr_permease_BtuC"/>
</dbReference>
<accession>Q1QPP0</accession>